<reference evidence="6 7" key="1">
    <citation type="submission" date="2017-08" db="EMBL/GenBank/DDBJ databases">
        <title>Infants hospitalized years apart are colonized by the same room-sourced microbial strains.</title>
        <authorList>
            <person name="Brooks B."/>
            <person name="Olm M.R."/>
            <person name="Firek B.A."/>
            <person name="Baker R."/>
            <person name="Thomas B.C."/>
            <person name="Morowitz M.J."/>
            <person name="Banfield J.F."/>
        </authorList>
    </citation>
    <scope>NUCLEOTIDE SEQUENCE [LARGE SCALE GENOMIC DNA]</scope>
    <source>
        <strain evidence="6">S2_005_003_R2_42</strain>
    </source>
</reference>
<dbReference type="Pfam" id="PF00005">
    <property type="entry name" value="ABC_tran"/>
    <property type="match status" value="1"/>
</dbReference>
<dbReference type="AlphaFoldDB" id="A0A2W5LXM1"/>
<evidence type="ECO:0000256" key="2">
    <source>
        <dbReference type="ARBA" id="ARBA00022448"/>
    </source>
</evidence>
<name>A0A2W5LXM1_9GAMM</name>
<protein>
    <submittedName>
        <fullName evidence="6">ABC transporter ATP-binding protein</fullName>
    </submittedName>
</protein>
<feature type="domain" description="ABC transporter" evidence="5">
    <location>
        <begin position="2"/>
        <end position="231"/>
    </location>
</feature>
<dbReference type="Proteomes" id="UP000249046">
    <property type="component" value="Unassembled WGS sequence"/>
</dbReference>
<evidence type="ECO:0000256" key="4">
    <source>
        <dbReference type="ARBA" id="ARBA00022840"/>
    </source>
</evidence>
<dbReference type="InterPro" id="IPR027417">
    <property type="entry name" value="P-loop_NTPase"/>
</dbReference>
<organism evidence="6 7">
    <name type="scientific">Rhodanobacter denitrificans</name>
    <dbReference type="NCBI Taxonomy" id="666685"/>
    <lineage>
        <taxon>Bacteria</taxon>
        <taxon>Pseudomonadati</taxon>
        <taxon>Pseudomonadota</taxon>
        <taxon>Gammaproteobacteria</taxon>
        <taxon>Lysobacterales</taxon>
        <taxon>Rhodanobacteraceae</taxon>
        <taxon>Rhodanobacter</taxon>
    </lineage>
</organism>
<keyword evidence="4 6" id="KW-0067">ATP-binding</keyword>
<evidence type="ECO:0000256" key="1">
    <source>
        <dbReference type="ARBA" id="ARBA00005417"/>
    </source>
</evidence>
<proteinExistence type="inferred from homology"/>
<dbReference type="CDD" id="cd03230">
    <property type="entry name" value="ABC_DR_subfamily_A"/>
    <property type="match status" value="1"/>
</dbReference>
<sequence length="315" mass="34164">MIETRQLSKRYGDLVAVDGISFTVEPGQVLGFLGPNGAGKSTTMKMIAGFLAPTSGSASVCGFDVEKQPLEARRSLGYLPEGAPSYGEMTVLEFLKFIADVRGLKGETRERRIDDVIGRLHLERVVEQPIDTLSKGFKRRVGIAQAIVHDPKVLILDEPTDGLDPNQKHEVRSLINDMARDKTIIVSTHILEEVHAVCDRAVIIAAGKVLADAKPAELEARSRYHQAVSLTAVDVAAAREALARVPDVASIEVDPQDGRITAFPKPGRAIFNEVGDVLKAQNIVVRELALEGGRLDEVFRTITTRAATAAQEART</sequence>
<evidence type="ECO:0000313" key="7">
    <source>
        <dbReference type="Proteomes" id="UP000249046"/>
    </source>
</evidence>
<dbReference type="EMBL" id="QFPO01000024">
    <property type="protein sequence ID" value="PZQ09803.1"/>
    <property type="molecule type" value="Genomic_DNA"/>
</dbReference>
<comment type="similarity">
    <text evidence="1">Belongs to the ABC transporter superfamily.</text>
</comment>
<evidence type="ECO:0000259" key="5">
    <source>
        <dbReference type="PROSITE" id="PS50893"/>
    </source>
</evidence>
<dbReference type="Gene3D" id="3.40.50.300">
    <property type="entry name" value="P-loop containing nucleotide triphosphate hydrolases"/>
    <property type="match status" value="1"/>
</dbReference>
<dbReference type="InterPro" id="IPR003593">
    <property type="entry name" value="AAA+_ATPase"/>
</dbReference>
<keyword evidence="2" id="KW-0813">Transport</keyword>
<dbReference type="SUPFAM" id="SSF52540">
    <property type="entry name" value="P-loop containing nucleoside triphosphate hydrolases"/>
    <property type="match status" value="1"/>
</dbReference>
<gene>
    <name evidence="6" type="ORF">DI564_17160</name>
</gene>
<accession>A0A2W5LXM1</accession>
<dbReference type="InterPro" id="IPR003439">
    <property type="entry name" value="ABC_transporter-like_ATP-bd"/>
</dbReference>
<evidence type="ECO:0000256" key="3">
    <source>
        <dbReference type="ARBA" id="ARBA00022741"/>
    </source>
</evidence>
<keyword evidence="3" id="KW-0547">Nucleotide-binding</keyword>
<dbReference type="PROSITE" id="PS50893">
    <property type="entry name" value="ABC_TRANSPORTER_2"/>
    <property type="match status" value="1"/>
</dbReference>
<comment type="caution">
    <text evidence="6">The sequence shown here is derived from an EMBL/GenBank/DDBJ whole genome shotgun (WGS) entry which is preliminary data.</text>
</comment>
<dbReference type="PANTHER" id="PTHR43335">
    <property type="entry name" value="ABC TRANSPORTER, ATP-BINDING PROTEIN"/>
    <property type="match status" value="1"/>
</dbReference>
<evidence type="ECO:0000313" key="6">
    <source>
        <dbReference type="EMBL" id="PZQ09803.1"/>
    </source>
</evidence>
<dbReference type="SMART" id="SM00382">
    <property type="entry name" value="AAA"/>
    <property type="match status" value="1"/>
</dbReference>
<dbReference type="PANTHER" id="PTHR43335:SF4">
    <property type="entry name" value="ABC TRANSPORTER, ATP-BINDING PROTEIN"/>
    <property type="match status" value="1"/>
</dbReference>
<dbReference type="GO" id="GO:0005524">
    <property type="term" value="F:ATP binding"/>
    <property type="evidence" value="ECO:0007669"/>
    <property type="project" value="UniProtKB-KW"/>
</dbReference>
<dbReference type="GO" id="GO:0016887">
    <property type="term" value="F:ATP hydrolysis activity"/>
    <property type="evidence" value="ECO:0007669"/>
    <property type="project" value="InterPro"/>
</dbReference>